<accession>A0A8S9Y5V3</accession>
<evidence type="ECO:0000259" key="5">
    <source>
        <dbReference type="PROSITE" id="PS50125"/>
    </source>
</evidence>
<dbReference type="Gene3D" id="3.30.70.1230">
    <property type="entry name" value="Nucleotide cyclase"/>
    <property type="match status" value="2"/>
</dbReference>
<dbReference type="PANTHER" id="PTHR16305:SF28">
    <property type="entry name" value="GUANYLATE CYCLASE DOMAIN-CONTAINING PROTEIN"/>
    <property type="match status" value="1"/>
</dbReference>
<gene>
    <name evidence="6" type="ORF">GE061_009967</name>
</gene>
<dbReference type="Pfam" id="PF00211">
    <property type="entry name" value="Guanylate_cyc"/>
    <property type="match status" value="1"/>
</dbReference>
<dbReference type="GO" id="GO:0009190">
    <property type="term" value="P:cyclic nucleotide biosynthetic process"/>
    <property type="evidence" value="ECO:0007669"/>
    <property type="project" value="InterPro"/>
</dbReference>
<dbReference type="GO" id="GO:0004016">
    <property type="term" value="F:adenylate cyclase activity"/>
    <property type="evidence" value="ECO:0007669"/>
    <property type="project" value="TreeGrafter"/>
</dbReference>
<dbReference type="EMBL" id="WIXP02000002">
    <property type="protein sequence ID" value="KAF6215215.1"/>
    <property type="molecule type" value="Genomic_DNA"/>
</dbReference>
<feature type="domain" description="Guanylate cyclase" evidence="5">
    <location>
        <begin position="405"/>
        <end position="479"/>
    </location>
</feature>
<evidence type="ECO:0000313" key="6">
    <source>
        <dbReference type="EMBL" id="KAF6215215.1"/>
    </source>
</evidence>
<keyword evidence="7" id="KW-1185">Reference proteome</keyword>
<sequence length="1753" mass="200515">MHYHLWRKCILNKDSSSKKEEVKAEKIDLLNWTAHIFSQSVAAEESWDNSLGRGYLSPKQIAAVGTFLPEELITLINTGRRYTTLIGAVMIADISGFTTLCETYAKFGPEGAFLLTAMLNSYIGAMVDLIYTFGGDLLKFAGDAFIAIWHCRLSEFLSYKVHEAISCAMHIQYSLGSYQTDVGVMLKVKIAVSAGNFVFSLVGDEFNSSYIIYGYPVLEAKKAEGKAESGDTIVAPSAWNFVSPRDYSYETILEGYVKMKRILYDPRVMTREVFDFDARQLVEINIKNETLKNLTRKTDLVSSTMTFEENIRPNLFGPAIRGISEELRPFVIAPVMQQIDANSSFEYLTEMRQVTIMFLKMTPNTTLESSVIKLTDMVYCTISKIVKSKLGLINKVCMFDKDIMYLVIFGMKGFKEKDEALRCVRCAYQIHATLESEELIKSLSTGITIGTTYCGVVGHPFRKEYTVIGGAVNRAARLMCAFDKVISCDHPVVLNSKLPLAYFIRLPPKYLKGIGQVTNIYQYEEKGLDATKIPPILGRTDVLSKYRDILMGICRFKGIIIMGDPRCGKTRLLSELVEIAEALSWKSIWISVHTTLRHGICLLHKVFANMLGRTIKERMATLIKLYSDDPCYEYLYVLNDIFDVNFAFPYKYVTPLEMTPLFLFRRTLKLISVKTVILIDDAHGLDHESWSVFLDVIQHPKYVVVLSLPGAWQNKQPAIQKCLNSPKVITFYLETLNVASIPGLICQMLNVEAVPRKLVKVLVKLSRGNPGWVQTFLLSYIESGFIVIKLSELSTLSNAVYIIPDKSLLRPVGYTGDDGDALTQMAMSSKEINTEMEMLVPICKIQKQLDENALPATFDDVIMSMFDRQSSFEQLLLKCASVLGSTFFRSDLIHVMGGPPEMHVAPAIKRLFQLHVLGCAAVDDTEKADETNKPNTNRVEDDKKKEFNLEEIKCKCKHYMDDVEGPVCMNYAYCKNPGFKFSVFCTTINATIPMNQKIDFHARALQSIKLRSTKCDHCRSNECEGPDESKKVEDSEEDDSEEKVKPIEEVDDMDDDDDNVGGRPMGLLPGMLPGMLPGLGGGKSGSGSVDENTTNLMKELAQFRKKAAFAEKDEESDKGSVKQERNMFSSMIDCVKKIFLRKKYKVPMNYYDIKFPREIKCTCFRDLSDTYEQLVHHARMAELLVTELKYLIAFAIHSLKYTKYEKALLLLKEAENTREQCIAILNQDLQTAQDKAKVEKKKKSIPMQYMKYTKQQILAYLGEAYLHLGNVVVAYAHLSVLAKRADILLLFWFQMLLMNWPEIPLAYRKKLRREMLLKKDVHMALSRTFLFKNDLKRAVKMGRRAATYARATEGIRHRAIPYTFSLELDVAGGHFKHANKMEFKFIKSALNIYESTSVESTVSMGCLYCAIFKSRYYSGNLMECIEPGEIALKIAQAAQAVEAEVFLLQKLVMAMLHTKNFEKMQEILHPKMYMKEELNSYNHVSKMKLYHRLILEAFLEGSIALENPIRIFTVLKKSVNRHHMNIEHPGSRSNALIMWLWYLRKGEFNRAANWQIPECPELDIRQESMGDLLRIIQCQLLWLESKMRVNDTFSPRMESCSNNLRYLLRIMKKKVHKYTPYLLPRYYHLRAYFSILSYDKFGAKSNTLPGFRLLSLAHQYAERQENILEQAWIGHSRRLWYKPEKIQDPDFWLNHMDDDAIAVEDFENYSWPDIMFSLKVPERIEEEIKRLRSYVSLPDSVSLASSKGEDDNY</sequence>
<feature type="region of interest" description="Disordered" evidence="4">
    <location>
        <begin position="1020"/>
        <end position="1059"/>
    </location>
</feature>
<feature type="compositionally biased region" description="Basic and acidic residues" evidence="4">
    <location>
        <begin position="1020"/>
        <end position="1033"/>
    </location>
</feature>
<feature type="domain" description="Guanylate cyclase" evidence="5">
    <location>
        <begin position="88"/>
        <end position="224"/>
    </location>
</feature>
<dbReference type="OrthoDB" id="6605366at2759"/>
<dbReference type="Proteomes" id="UP000466442">
    <property type="component" value="Unassembled WGS sequence"/>
</dbReference>
<dbReference type="FunFam" id="3.30.70.1230:FF:000017">
    <property type="entry name" value="Adenylate cyclase type 10"/>
    <property type="match status" value="1"/>
</dbReference>
<proteinExistence type="predicted"/>
<keyword evidence="2" id="KW-0067">ATP-binding</keyword>
<keyword evidence="1" id="KW-0547">Nucleotide-binding</keyword>
<dbReference type="InterPro" id="IPR029787">
    <property type="entry name" value="Nucleotide_cyclase"/>
</dbReference>
<dbReference type="InterPro" id="IPR001054">
    <property type="entry name" value="A/G_cyclase"/>
</dbReference>
<evidence type="ECO:0000256" key="1">
    <source>
        <dbReference type="ARBA" id="ARBA00022741"/>
    </source>
</evidence>
<dbReference type="SUPFAM" id="SSF55073">
    <property type="entry name" value="Nucleotide cyclase"/>
    <property type="match status" value="2"/>
</dbReference>
<evidence type="ECO:0000256" key="3">
    <source>
        <dbReference type="ARBA" id="ARBA00023239"/>
    </source>
</evidence>
<organism evidence="6 7">
    <name type="scientific">Apolygus lucorum</name>
    <name type="common">Small green plant bug</name>
    <name type="synonym">Lygocoris lucorum</name>
    <dbReference type="NCBI Taxonomy" id="248454"/>
    <lineage>
        <taxon>Eukaryota</taxon>
        <taxon>Metazoa</taxon>
        <taxon>Ecdysozoa</taxon>
        <taxon>Arthropoda</taxon>
        <taxon>Hexapoda</taxon>
        <taxon>Insecta</taxon>
        <taxon>Pterygota</taxon>
        <taxon>Neoptera</taxon>
        <taxon>Paraneoptera</taxon>
        <taxon>Hemiptera</taxon>
        <taxon>Heteroptera</taxon>
        <taxon>Panheteroptera</taxon>
        <taxon>Cimicomorpha</taxon>
        <taxon>Miridae</taxon>
        <taxon>Mirini</taxon>
        <taxon>Apolygus</taxon>
    </lineage>
</organism>
<dbReference type="GO" id="GO:0005524">
    <property type="term" value="F:ATP binding"/>
    <property type="evidence" value="ECO:0007669"/>
    <property type="project" value="UniProtKB-KW"/>
</dbReference>
<reference evidence="6" key="1">
    <citation type="journal article" date="2021" name="Mol. Ecol. Resour.">
        <title>Apolygus lucorum genome provides insights into omnivorousness and mesophyll feeding.</title>
        <authorList>
            <person name="Liu Y."/>
            <person name="Liu H."/>
            <person name="Wang H."/>
            <person name="Huang T."/>
            <person name="Liu B."/>
            <person name="Yang B."/>
            <person name="Yin L."/>
            <person name="Li B."/>
            <person name="Zhang Y."/>
            <person name="Zhang S."/>
            <person name="Jiang F."/>
            <person name="Zhang X."/>
            <person name="Ren Y."/>
            <person name="Wang B."/>
            <person name="Wang S."/>
            <person name="Lu Y."/>
            <person name="Wu K."/>
            <person name="Fan W."/>
            <person name="Wang G."/>
        </authorList>
    </citation>
    <scope>NUCLEOTIDE SEQUENCE</scope>
    <source>
        <strain evidence="6">12Hb</strain>
    </source>
</reference>
<dbReference type="SUPFAM" id="SSF52540">
    <property type="entry name" value="P-loop containing nucleoside triphosphate hydrolases"/>
    <property type="match status" value="1"/>
</dbReference>
<dbReference type="GO" id="GO:0005737">
    <property type="term" value="C:cytoplasm"/>
    <property type="evidence" value="ECO:0007669"/>
    <property type="project" value="TreeGrafter"/>
</dbReference>
<comment type="caution">
    <text evidence="6">The sequence shown here is derived from an EMBL/GenBank/DDBJ whole genome shotgun (WGS) entry which is preliminary data.</text>
</comment>
<name>A0A8S9Y5V3_APOLU</name>
<dbReference type="GO" id="GO:0035556">
    <property type="term" value="P:intracellular signal transduction"/>
    <property type="evidence" value="ECO:0007669"/>
    <property type="project" value="InterPro"/>
</dbReference>
<dbReference type="PROSITE" id="PS50125">
    <property type="entry name" value="GUANYLATE_CYCLASE_2"/>
    <property type="match status" value="2"/>
</dbReference>
<dbReference type="PANTHER" id="PTHR16305">
    <property type="entry name" value="TESTICULAR SOLUBLE ADENYLYL CYCLASE"/>
    <property type="match status" value="1"/>
</dbReference>
<protein>
    <recommendedName>
        <fullName evidence="5">Guanylate cyclase domain-containing protein</fullName>
    </recommendedName>
</protein>
<dbReference type="InterPro" id="IPR027417">
    <property type="entry name" value="P-loop_NTPase"/>
</dbReference>
<keyword evidence="3" id="KW-0456">Lyase</keyword>
<evidence type="ECO:0000256" key="2">
    <source>
        <dbReference type="ARBA" id="ARBA00022840"/>
    </source>
</evidence>
<feature type="compositionally biased region" description="Acidic residues" evidence="4">
    <location>
        <begin position="1049"/>
        <end position="1059"/>
    </location>
</feature>
<evidence type="ECO:0000256" key="4">
    <source>
        <dbReference type="SAM" id="MobiDB-lite"/>
    </source>
</evidence>
<dbReference type="CDD" id="cd07302">
    <property type="entry name" value="CHD"/>
    <property type="match status" value="2"/>
</dbReference>
<evidence type="ECO:0000313" key="7">
    <source>
        <dbReference type="Proteomes" id="UP000466442"/>
    </source>
</evidence>